<gene>
    <name evidence="17" type="ORF">TMSB3V08_LOCUS8893</name>
</gene>
<dbReference type="InterPro" id="IPR001320">
    <property type="entry name" value="Iontro_rcpt_C"/>
</dbReference>
<accession>A0A7R9EDT7</accession>
<evidence type="ECO:0000313" key="17">
    <source>
        <dbReference type="EMBL" id="CAD7432180.1"/>
    </source>
</evidence>
<keyword evidence="5 14" id="KW-0812">Transmembrane</keyword>
<evidence type="ECO:0000256" key="12">
    <source>
        <dbReference type="ARBA" id="ARBA00023303"/>
    </source>
</evidence>
<evidence type="ECO:0000259" key="15">
    <source>
        <dbReference type="Pfam" id="PF00060"/>
    </source>
</evidence>
<dbReference type="Gene3D" id="1.10.287.70">
    <property type="match status" value="1"/>
</dbReference>
<keyword evidence="4" id="KW-1003">Cell membrane</keyword>
<feature type="region of interest" description="Disordered" evidence="13">
    <location>
        <begin position="393"/>
        <end position="428"/>
    </location>
</feature>
<proteinExistence type="inferred from homology"/>
<feature type="domain" description="Ionotropic glutamate receptor L-glutamate and glycine-binding" evidence="16">
    <location>
        <begin position="257"/>
        <end position="352"/>
    </location>
</feature>
<dbReference type="InterPro" id="IPR052192">
    <property type="entry name" value="Insect_Ionotropic_Sensory_Rcpt"/>
</dbReference>
<feature type="transmembrane region" description="Helical" evidence="14">
    <location>
        <begin position="439"/>
        <end position="460"/>
    </location>
</feature>
<organism evidence="17">
    <name type="scientific">Timema monikensis</name>
    <dbReference type="NCBI Taxonomy" id="170555"/>
    <lineage>
        <taxon>Eukaryota</taxon>
        <taxon>Metazoa</taxon>
        <taxon>Ecdysozoa</taxon>
        <taxon>Arthropoda</taxon>
        <taxon>Hexapoda</taxon>
        <taxon>Insecta</taxon>
        <taxon>Pterygota</taxon>
        <taxon>Neoptera</taxon>
        <taxon>Polyneoptera</taxon>
        <taxon>Phasmatodea</taxon>
        <taxon>Timematodea</taxon>
        <taxon>Timematoidea</taxon>
        <taxon>Timematidae</taxon>
        <taxon>Timema</taxon>
    </lineage>
</organism>
<dbReference type="GO" id="GO:0015276">
    <property type="term" value="F:ligand-gated monoatomic ion channel activity"/>
    <property type="evidence" value="ECO:0007669"/>
    <property type="project" value="InterPro"/>
</dbReference>
<evidence type="ECO:0000259" key="16">
    <source>
        <dbReference type="Pfam" id="PF10613"/>
    </source>
</evidence>
<evidence type="ECO:0000256" key="13">
    <source>
        <dbReference type="SAM" id="MobiDB-lite"/>
    </source>
</evidence>
<keyword evidence="7" id="KW-0406">Ion transport</keyword>
<evidence type="ECO:0000256" key="1">
    <source>
        <dbReference type="ARBA" id="ARBA00004651"/>
    </source>
</evidence>
<dbReference type="PANTHER" id="PTHR42643:SF35">
    <property type="entry name" value="IONOTROPIC RECEPTOR 68A, ISOFORM A"/>
    <property type="match status" value="1"/>
</dbReference>
<keyword evidence="12" id="KW-0407">Ion channel</keyword>
<dbReference type="GO" id="GO:0005886">
    <property type="term" value="C:plasma membrane"/>
    <property type="evidence" value="ECO:0007669"/>
    <property type="project" value="UniProtKB-SubCell"/>
</dbReference>
<evidence type="ECO:0000256" key="6">
    <source>
        <dbReference type="ARBA" id="ARBA00022989"/>
    </source>
</evidence>
<evidence type="ECO:0000256" key="9">
    <source>
        <dbReference type="ARBA" id="ARBA00023170"/>
    </source>
</evidence>
<dbReference type="InterPro" id="IPR019594">
    <property type="entry name" value="Glu/Gly-bd"/>
</dbReference>
<keyword evidence="8 14" id="KW-0472">Membrane</keyword>
<dbReference type="Gene3D" id="3.40.190.10">
    <property type="entry name" value="Periplasmic binding protein-like II"/>
    <property type="match status" value="1"/>
</dbReference>
<protein>
    <submittedName>
        <fullName evidence="17">Uncharacterized protein</fullName>
    </submittedName>
</protein>
<comment type="similarity">
    <text evidence="2">Belongs to the glutamate-gated ion channel (TC 1.A.10.1) family.</text>
</comment>
<dbReference type="Pfam" id="PF10613">
    <property type="entry name" value="Lig_chan-Glu_bd"/>
    <property type="match status" value="1"/>
</dbReference>
<keyword evidence="6 14" id="KW-1133">Transmembrane helix</keyword>
<feature type="compositionally biased region" description="Polar residues" evidence="13">
    <location>
        <begin position="419"/>
        <end position="428"/>
    </location>
</feature>
<dbReference type="GO" id="GO:0050906">
    <property type="term" value="P:detection of stimulus involved in sensory perception"/>
    <property type="evidence" value="ECO:0007669"/>
    <property type="project" value="UniProtKB-ARBA"/>
</dbReference>
<evidence type="ECO:0000256" key="4">
    <source>
        <dbReference type="ARBA" id="ARBA00022475"/>
    </source>
</evidence>
<comment type="subcellular location">
    <subcellularLocation>
        <location evidence="1">Cell membrane</location>
        <topology evidence="1">Multi-pass membrane protein</topology>
    </subcellularLocation>
</comment>
<feature type="domain" description="Ionotropic glutamate receptor C-terminal" evidence="15">
    <location>
        <begin position="528"/>
        <end position="769"/>
    </location>
</feature>
<dbReference type="SUPFAM" id="SSF53850">
    <property type="entry name" value="Periplasmic binding protein-like II"/>
    <property type="match status" value="1"/>
</dbReference>
<sequence>MAVGKVQVRYAGLSETIKVAVSTATLLARYRETGGSVGLDALVTEVTVKMVQKQTCLGIITDQAHQDVFNMAFFQKLGDTPYLKVLVKDNEDLLSPNYGTLEVIRQIRKDGCHSYVILLSNGAQMARLLRFGDRYRVLKTRANFLLLYDFRLFNVKLHYLWKKIVNVVFLHHYGGRRPGRRNPTHWYELTTVPFPNPIHDIFVLRRLDTWRQGKFRSSADLFREKTADLRGQMLRVVTFQHLPAAVKMLAPPLKIDRGVEGNGPVGFGGMEIEVLITLAEVMSFSPQVYEAANPDVELWGSKQLNGTFSGLIGEVVSGSADVALGNLHYTQYHLDLMDLTKPYITECLTFLTPESLTDNSWMTLILPFKNLQLLPHFVLPVNEEAAFRVLPATASAEDPDDPPPVDANFQPGPYMESQPGPSTAPSSASLTFTRPCDKVYMWITVILTLFVGGFVFYALARFQKYLNSPHSKLMKPEKNILVKKLLVKDVREHRNVIQEQKVHTESESDVNAKEESGLEGLYLFGDLRNGILYTYSMLLLVSLPKLPTGWSIRVLTGWWWMYCILVVTAYRASMTAILANPAPRVTIDTLDQLATNPISCGGWGEQNKDFFLTSLDTAGRKIGEKFEVIHDTNSALDKVSKGTFAFYDNIYFLQYASVKKQLLTEQNKNSEDTVLNTDQSDSVDRNLHIMRDCAINMPISIGLRKNSPLKLRMDKFILRMIEAGLIKKWLNDVMLVTFSAEIPDQGKSTKALMDLRKLYGAFVALGLGIKRYLTSSKMTNELLPDFPPGPLDVYRKQATFDWKKMRIFVETEDILKFKAHIWKTLENDPIFQHQVSTPSLDETRHIAVKRMIQLKKYNFLKIENVMENVRKPLALLGALFQYDPSAAGKLSLTYGLFESSIQGMGTARHYPFVEASTEGKVPSSNPVASRVILTAREHLSARVSSTTLRDELS</sequence>
<keyword evidence="9" id="KW-0675">Receptor</keyword>
<dbReference type="Pfam" id="PF00060">
    <property type="entry name" value="Lig_chan"/>
    <property type="match status" value="1"/>
</dbReference>
<evidence type="ECO:0000256" key="5">
    <source>
        <dbReference type="ARBA" id="ARBA00022692"/>
    </source>
</evidence>
<keyword evidence="10" id="KW-0325">Glycoprotein</keyword>
<evidence type="ECO:0000256" key="2">
    <source>
        <dbReference type="ARBA" id="ARBA00008685"/>
    </source>
</evidence>
<evidence type="ECO:0000256" key="11">
    <source>
        <dbReference type="ARBA" id="ARBA00023286"/>
    </source>
</evidence>
<feature type="transmembrane region" description="Helical" evidence="14">
    <location>
        <begin position="559"/>
        <end position="579"/>
    </location>
</feature>
<dbReference type="EMBL" id="OB795396">
    <property type="protein sequence ID" value="CAD7432180.1"/>
    <property type="molecule type" value="Genomic_DNA"/>
</dbReference>
<dbReference type="AlphaFoldDB" id="A0A7R9EDT7"/>
<evidence type="ECO:0000256" key="7">
    <source>
        <dbReference type="ARBA" id="ARBA00023065"/>
    </source>
</evidence>
<keyword evidence="11" id="KW-1071">Ligand-gated ion channel</keyword>
<dbReference type="PANTHER" id="PTHR42643">
    <property type="entry name" value="IONOTROPIC RECEPTOR 20A-RELATED"/>
    <property type="match status" value="1"/>
</dbReference>
<reference evidence="17" key="1">
    <citation type="submission" date="2020-11" db="EMBL/GenBank/DDBJ databases">
        <authorList>
            <person name="Tran Van P."/>
        </authorList>
    </citation>
    <scope>NUCLEOTIDE SEQUENCE</scope>
</reference>
<name>A0A7R9EDT7_9NEOP</name>
<evidence type="ECO:0000256" key="8">
    <source>
        <dbReference type="ARBA" id="ARBA00023136"/>
    </source>
</evidence>
<keyword evidence="3" id="KW-0813">Transport</keyword>
<evidence type="ECO:0000256" key="14">
    <source>
        <dbReference type="SAM" id="Phobius"/>
    </source>
</evidence>
<evidence type="ECO:0000256" key="10">
    <source>
        <dbReference type="ARBA" id="ARBA00023180"/>
    </source>
</evidence>
<evidence type="ECO:0000256" key="3">
    <source>
        <dbReference type="ARBA" id="ARBA00022448"/>
    </source>
</evidence>